<keyword evidence="1" id="KW-0547">Nucleotide-binding</keyword>
<dbReference type="HOGENOM" id="CLU_054906_0_0_11"/>
<dbReference type="eggNOG" id="COG3919">
    <property type="taxonomic scope" value="Bacteria"/>
</dbReference>
<protein>
    <submittedName>
        <fullName evidence="3">Carboxylate--amine ligase</fullName>
    </submittedName>
</protein>
<feature type="domain" description="ATP-grasp" evidence="2">
    <location>
        <begin position="132"/>
        <end position="339"/>
    </location>
</feature>
<dbReference type="GO" id="GO:0046872">
    <property type="term" value="F:metal ion binding"/>
    <property type="evidence" value="ECO:0007669"/>
    <property type="project" value="InterPro"/>
</dbReference>
<dbReference type="InterPro" id="IPR011761">
    <property type="entry name" value="ATP-grasp"/>
</dbReference>
<dbReference type="AlphaFoldDB" id="Z9JP03"/>
<evidence type="ECO:0000256" key="1">
    <source>
        <dbReference type="PROSITE-ProRule" id="PRU00409"/>
    </source>
</evidence>
<dbReference type="RefSeq" id="WP_038374147.1">
    <property type="nucleotide sequence ID" value="NZ_BAAAOW010000002.1"/>
</dbReference>
<reference evidence="3 4" key="1">
    <citation type="submission" date="2014-02" db="EMBL/GenBank/DDBJ databases">
        <title>Genome sequence of Brachybacterium phenoliresistens strain W13A50.</title>
        <authorList>
            <person name="Wang X."/>
        </authorList>
    </citation>
    <scope>NUCLEOTIDE SEQUENCE [LARGE SCALE GENOMIC DNA]</scope>
    <source>
        <strain evidence="3 4">W13A50</strain>
    </source>
</reference>
<dbReference type="PROSITE" id="PS50975">
    <property type="entry name" value="ATP_GRASP"/>
    <property type="match status" value="1"/>
</dbReference>
<keyword evidence="4" id="KW-1185">Reference proteome</keyword>
<dbReference type="GO" id="GO:0016874">
    <property type="term" value="F:ligase activity"/>
    <property type="evidence" value="ECO:0007669"/>
    <property type="project" value="UniProtKB-KW"/>
</dbReference>
<dbReference type="STRING" id="396014.BF93_08925"/>
<dbReference type="PATRIC" id="fig|396014.3.peg.3284"/>
<sequence>MPETAPAAAPAPDFDLVLVGSGLGIYAFARAFHEQYGTVATIVTKVGLEPMRRSVACDLVELGSSAGDADMVGALVDLAVSRGGVRPQLLLCNADSVVQLLSDHREALEPHYEIPILDAETLDRVSDKAEFALLCEAHGVHAPHTEIVDMRGIEDAEAAEAWQPPTFDIPFPLVMKAAKTADMASVRFAAKKKVWFVQSPEELDELLRTIARAGYRGRLVVQELIPGDDTAMCSITAYVDQQGRVTLLTSARVLLEEHTPDALGRPAAMITTELPEALEQARRMLEATGWRGFANFDVKEDPRDGVLKFFEVNPRIGRNLHYNTAAGANVSRVVVADRIEHREIEPLTRYDEILYSLVPLPLLLRYVTDPAQRRWVRTVARRGTANPWAYPAEGAWAKRYAWMVALNHVKKFLRYYPRPTSTGF</sequence>
<comment type="caution">
    <text evidence="3">The sequence shown here is derived from an EMBL/GenBank/DDBJ whole genome shotgun (WGS) entry which is preliminary data.</text>
</comment>
<name>Z9JP03_9MICO</name>
<dbReference type="Proteomes" id="UP000023067">
    <property type="component" value="Unassembled WGS sequence"/>
</dbReference>
<proteinExistence type="predicted"/>
<keyword evidence="3" id="KW-0436">Ligase</keyword>
<accession>Z9JP03</accession>
<dbReference type="SUPFAM" id="SSF56059">
    <property type="entry name" value="Glutathione synthetase ATP-binding domain-like"/>
    <property type="match status" value="1"/>
</dbReference>
<evidence type="ECO:0000259" key="2">
    <source>
        <dbReference type="PROSITE" id="PS50975"/>
    </source>
</evidence>
<evidence type="ECO:0000313" key="4">
    <source>
        <dbReference type="Proteomes" id="UP000023067"/>
    </source>
</evidence>
<dbReference type="GO" id="GO:0005524">
    <property type="term" value="F:ATP binding"/>
    <property type="evidence" value="ECO:0007669"/>
    <property type="project" value="UniProtKB-UniRule"/>
</dbReference>
<organism evidence="3 4">
    <name type="scientific">Brachybacterium phenoliresistens</name>
    <dbReference type="NCBI Taxonomy" id="396014"/>
    <lineage>
        <taxon>Bacteria</taxon>
        <taxon>Bacillati</taxon>
        <taxon>Actinomycetota</taxon>
        <taxon>Actinomycetes</taxon>
        <taxon>Micrococcales</taxon>
        <taxon>Dermabacteraceae</taxon>
        <taxon>Brachybacterium</taxon>
    </lineage>
</organism>
<gene>
    <name evidence="3" type="ORF">BF93_08925</name>
</gene>
<dbReference type="OrthoDB" id="5420347at2"/>
<dbReference type="Gene3D" id="3.30.470.20">
    <property type="entry name" value="ATP-grasp fold, B domain"/>
    <property type="match status" value="1"/>
</dbReference>
<dbReference type="EMBL" id="JDYK01000022">
    <property type="protein sequence ID" value="EWS79919.1"/>
    <property type="molecule type" value="Genomic_DNA"/>
</dbReference>
<keyword evidence="1" id="KW-0067">ATP-binding</keyword>
<evidence type="ECO:0000313" key="3">
    <source>
        <dbReference type="EMBL" id="EWS79919.1"/>
    </source>
</evidence>
<dbReference type="Pfam" id="PF15632">
    <property type="entry name" value="ATPgrasp_Ter"/>
    <property type="match status" value="1"/>
</dbReference>